<dbReference type="AlphaFoldDB" id="A0A9D1J1X1"/>
<reference evidence="2" key="2">
    <citation type="journal article" date="2021" name="PeerJ">
        <title>Extensive microbial diversity within the chicken gut microbiome revealed by metagenomics and culture.</title>
        <authorList>
            <person name="Gilroy R."/>
            <person name="Ravi A."/>
            <person name="Getino M."/>
            <person name="Pursley I."/>
            <person name="Horton D.L."/>
            <person name="Alikhan N.F."/>
            <person name="Baker D."/>
            <person name="Gharbi K."/>
            <person name="Hall N."/>
            <person name="Watson M."/>
            <person name="Adriaenssens E.M."/>
            <person name="Foster-Nyarko E."/>
            <person name="Jarju S."/>
            <person name="Secka A."/>
            <person name="Antonio M."/>
            <person name="Oren A."/>
            <person name="Chaudhuri R.R."/>
            <person name="La Ragione R."/>
            <person name="Hildebrand F."/>
            <person name="Pallen M.J."/>
        </authorList>
    </citation>
    <scope>NUCLEOTIDE SEQUENCE</scope>
    <source>
        <strain evidence="2">ChiSjej1B19-7085</strain>
    </source>
</reference>
<accession>A0A9D1J1X1</accession>
<reference evidence="2" key="1">
    <citation type="submission" date="2020-10" db="EMBL/GenBank/DDBJ databases">
        <authorList>
            <person name="Gilroy R."/>
        </authorList>
    </citation>
    <scope>NUCLEOTIDE SEQUENCE</scope>
    <source>
        <strain evidence="2">ChiSjej1B19-7085</strain>
    </source>
</reference>
<evidence type="ECO:0000256" key="1">
    <source>
        <dbReference type="SAM" id="MobiDB-lite"/>
    </source>
</evidence>
<dbReference type="EMBL" id="DVHF01000128">
    <property type="protein sequence ID" value="HIR58041.1"/>
    <property type="molecule type" value="Genomic_DNA"/>
</dbReference>
<dbReference type="InterPro" id="IPR038503">
    <property type="entry name" value="SpoIIIAH_sf"/>
</dbReference>
<comment type="caution">
    <text evidence="2">The sequence shown here is derived from an EMBL/GenBank/DDBJ whole genome shotgun (WGS) entry which is preliminary data.</text>
</comment>
<organism evidence="2 3">
    <name type="scientific">Candidatus Gallacutalibacter pullicola</name>
    <dbReference type="NCBI Taxonomy" id="2840830"/>
    <lineage>
        <taxon>Bacteria</taxon>
        <taxon>Bacillati</taxon>
        <taxon>Bacillota</taxon>
        <taxon>Clostridia</taxon>
        <taxon>Eubacteriales</taxon>
        <taxon>Candidatus Gallacutalibacter</taxon>
    </lineage>
</organism>
<dbReference type="Gene3D" id="1.10.287.4300">
    <property type="entry name" value="Stage III sporulation protein AH-like"/>
    <property type="match status" value="1"/>
</dbReference>
<feature type="compositionally biased region" description="Low complexity" evidence="1">
    <location>
        <begin position="71"/>
        <end position="82"/>
    </location>
</feature>
<sequence length="202" mass="21290">MGIGKRQLVLAALVVALGAAVYLNWQFSGDNQLMVADAAALSPTGETSEKELGTAELVGYSEETGGEDEPAQAASAAPAEASGSVSEYFTEARLSRQKSRDSAVDLLEQVLESVDSDEEAKKEAVAQAAEIAQNEIQESNIENMIKAKGFEDCMVFLQNGECSVVVQTDGDSLLPNQALAIKDIVGGQSGTAYDKIKIIEAK</sequence>
<feature type="region of interest" description="Disordered" evidence="1">
    <location>
        <begin position="62"/>
        <end position="82"/>
    </location>
</feature>
<proteinExistence type="predicted"/>
<dbReference type="InterPro" id="IPR024232">
    <property type="entry name" value="SpoIIIAH"/>
</dbReference>
<protein>
    <submittedName>
        <fullName evidence="2">SpoIIIAH-like family protein</fullName>
    </submittedName>
</protein>
<dbReference type="Pfam" id="PF12685">
    <property type="entry name" value="SpoIIIAH"/>
    <property type="match status" value="1"/>
</dbReference>
<name>A0A9D1J1X1_9FIRM</name>
<dbReference type="Proteomes" id="UP000886785">
    <property type="component" value="Unassembled WGS sequence"/>
</dbReference>
<gene>
    <name evidence="2" type="ORF">IAA54_10260</name>
</gene>
<evidence type="ECO:0000313" key="2">
    <source>
        <dbReference type="EMBL" id="HIR58041.1"/>
    </source>
</evidence>
<evidence type="ECO:0000313" key="3">
    <source>
        <dbReference type="Proteomes" id="UP000886785"/>
    </source>
</evidence>